<dbReference type="Proteomes" id="UP000576082">
    <property type="component" value="Unassembled WGS sequence"/>
</dbReference>
<dbReference type="EMBL" id="JABANE010000087">
    <property type="protein sequence ID" value="NME71144.1"/>
    <property type="molecule type" value="Genomic_DNA"/>
</dbReference>
<evidence type="ECO:0000256" key="1">
    <source>
        <dbReference type="SAM" id="SignalP"/>
    </source>
</evidence>
<accession>A0A7X9XC06</accession>
<evidence type="ECO:0000313" key="3">
    <source>
        <dbReference type="Proteomes" id="UP000576082"/>
    </source>
</evidence>
<dbReference type="InterPro" id="IPR027829">
    <property type="entry name" value="DUF4625"/>
</dbReference>
<feature type="signal peptide" evidence="1">
    <location>
        <begin position="1"/>
        <end position="23"/>
    </location>
</feature>
<protein>
    <submittedName>
        <fullName evidence="2">DUF4625 domain-containing protein</fullName>
    </submittedName>
</protein>
<organism evidence="2 3">
    <name type="scientific">Flammeovirga aprica JL-4</name>
    <dbReference type="NCBI Taxonomy" id="694437"/>
    <lineage>
        <taxon>Bacteria</taxon>
        <taxon>Pseudomonadati</taxon>
        <taxon>Bacteroidota</taxon>
        <taxon>Cytophagia</taxon>
        <taxon>Cytophagales</taxon>
        <taxon>Flammeovirgaceae</taxon>
        <taxon>Flammeovirga</taxon>
    </lineage>
</organism>
<dbReference type="RefSeq" id="WP_169659366.1">
    <property type="nucleotide sequence ID" value="NZ_JABANE010000087.1"/>
</dbReference>
<keyword evidence="1" id="KW-0732">Signal</keyword>
<name>A0A7X9XC06_9BACT</name>
<evidence type="ECO:0000313" key="2">
    <source>
        <dbReference type="EMBL" id="NME71144.1"/>
    </source>
</evidence>
<comment type="caution">
    <text evidence="2">The sequence shown here is derived from an EMBL/GenBank/DDBJ whole genome shotgun (WGS) entry which is preliminary data.</text>
</comment>
<keyword evidence="3" id="KW-1185">Reference proteome</keyword>
<proteinExistence type="predicted"/>
<reference evidence="2 3" key="1">
    <citation type="submission" date="2020-04" db="EMBL/GenBank/DDBJ databases">
        <title>Flammeovirga sp. SR4, a novel species isolated from seawater.</title>
        <authorList>
            <person name="Wang X."/>
        </authorList>
    </citation>
    <scope>NUCLEOTIDE SEQUENCE [LARGE SCALE GENOMIC DNA]</scope>
    <source>
        <strain evidence="2 3">ATCC 23126</strain>
    </source>
</reference>
<sequence>MKLQNLALYLFAFSTFISCIALEDEFVPTVTTDVVSDKVYYYQDSFPVAVTFKDNALIQESKIRFQIDDTLSVANDTVVFAFEQLFEDVSARQLQFDSTFIIPSYVRTGKYMMEVSNMDAGENITVDTTYFFIGTDVSDPIIENFSVTSAVEGNLENDAFCRGEKIVVNASILDNVALKRFGISIADATPRYFQANSNDTVSVADIVQRQLFISDSLTNGTYNLRLIVEDAFGNQADTTTQISVNCDDQPAVFVSYQEENGIEIPSNRIVTLFPGEQFKLSSLVFTDAGGLDSARLEVSRIGVAPSIGEPAPVTNDTPIEVDLQGVNEQDLAEVFNDNFQFNFDLLNTQAGETIFINITVKDGEQTWEEASFFRFSLVAKEDLAPIIRIADLVIDGTKEYVPENEELELTDRLIGKNSIDIAVEGKVQENVGLASIEYSFTSDREEITSVGGALNDPSVFTTYPVDLGTTLNTVFTIDAAPAGVTGDVFYTLTLTATDIKGQTDAVTYNFKVTYPVE</sequence>
<dbReference type="AlphaFoldDB" id="A0A7X9XC06"/>
<gene>
    <name evidence="2" type="ORF">HHU12_24465</name>
</gene>
<dbReference type="PROSITE" id="PS51257">
    <property type="entry name" value="PROKAR_LIPOPROTEIN"/>
    <property type="match status" value="1"/>
</dbReference>
<dbReference type="Pfam" id="PF15418">
    <property type="entry name" value="DUF4625"/>
    <property type="match status" value="1"/>
</dbReference>
<feature type="chain" id="PRO_5030596499" evidence="1">
    <location>
        <begin position="24"/>
        <end position="517"/>
    </location>
</feature>